<name>A0A9D3RJQ0_ANGAN</name>
<dbReference type="CDD" id="cd00054">
    <property type="entry name" value="EGF_CA"/>
    <property type="match status" value="2"/>
</dbReference>
<dbReference type="GO" id="GO:0016020">
    <property type="term" value="C:membrane"/>
    <property type="evidence" value="ECO:0007669"/>
    <property type="project" value="UniProtKB-SubCell"/>
</dbReference>
<keyword evidence="7" id="KW-1185">Reference proteome</keyword>
<sequence>MISLSVPAQHRTLGHSSGTLGEKVAVVAVDDCDIAMGGEPNYSCAAQGQTARRKAAVPAPSAGSVLRGRRRRPALTGTLRQIIDPSGKSPPLPAPRSPTAFPDPTCGASSGELSLSNPYLFKELLSFRPPAAASEGRGEGGGGHASKKLEKEPPDGAWTPSSADESGQVGRLALLSSPLKLHIPAPGGLRLCDPAVTPRRSLDLTGPLLLGGVPDLPEDFPVRSRDFVGCMSNLTIDSEPVDMAGFIANNGTTAGFVKGGTENLCQNGGLCVNQWNTYSCSCPLTYGGKNCEQAMPSPQLFDGHALVSWSEPDVTIGVPWYLGLMFRTRQGHGTLMQVDAGDASQISLLIRDSLLCFEVALGEKALASLALPQVRVNDGRWHHVLVELKSAKDGKDIKYMALVSLDYGMFQRTVQIGNELPGRRLRSLSVGGVPGPDGSVLRGFQGCMQGVRMGETATNTANVNMQQGRRVGVEEGCGTADPCGPASCPQHSRCSDAWNAHTCVCEPGYFGKDCVDACQLTCEPCPARPLSPRLPGPH</sequence>
<dbReference type="InterPro" id="IPR001881">
    <property type="entry name" value="EGF-like_Ca-bd_dom"/>
</dbReference>
<evidence type="ECO:0000256" key="2">
    <source>
        <dbReference type="PROSITE-ProRule" id="PRU00076"/>
    </source>
</evidence>
<dbReference type="Pfam" id="PF02210">
    <property type="entry name" value="Laminin_G_2"/>
    <property type="match status" value="1"/>
</dbReference>
<dbReference type="SUPFAM" id="SSF49899">
    <property type="entry name" value="Concanavalin A-like lectins/glucanases"/>
    <property type="match status" value="2"/>
</dbReference>
<proteinExistence type="predicted"/>
<feature type="region of interest" description="Disordered" evidence="3">
    <location>
        <begin position="131"/>
        <end position="166"/>
    </location>
</feature>
<dbReference type="PROSITE" id="PS50025">
    <property type="entry name" value="LAM_G_DOMAIN"/>
    <property type="match status" value="1"/>
</dbReference>
<dbReference type="InterPro" id="IPR001791">
    <property type="entry name" value="Laminin_G"/>
</dbReference>
<reference evidence="6" key="1">
    <citation type="submission" date="2021-01" db="EMBL/GenBank/DDBJ databases">
        <title>A chromosome-scale assembly of European eel, Anguilla anguilla.</title>
        <authorList>
            <person name="Henkel C."/>
            <person name="Jong-Raadsen S.A."/>
            <person name="Dufour S."/>
            <person name="Weltzien F.-A."/>
            <person name="Palstra A.P."/>
            <person name="Pelster B."/>
            <person name="Spaink H.P."/>
            <person name="Van Den Thillart G.E."/>
            <person name="Jansen H."/>
            <person name="Zahm M."/>
            <person name="Klopp C."/>
            <person name="Cedric C."/>
            <person name="Louis A."/>
            <person name="Berthelot C."/>
            <person name="Parey E."/>
            <person name="Roest Crollius H."/>
            <person name="Montfort J."/>
            <person name="Robinson-Rechavi M."/>
            <person name="Bucao C."/>
            <person name="Bouchez O."/>
            <person name="Gislard M."/>
            <person name="Lluch J."/>
            <person name="Milhes M."/>
            <person name="Lampietro C."/>
            <person name="Lopez Roques C."/>
            <person name="Donnadieu C."/>
            <person name="Braasch I."/>
            <person name="Desvignes T."/>
            <person name="Postlethwait J."/>
            <person name="Bobe J."/>
            <person name="Guiguen Y."/>
            <person name="Dirks R."/>
        </authorList>
    </citation>
    <scope>NUCLEOTIDE SEQUENCE</scope>
    <source>
        <strain evidence="6">Tag_6206</strain>
        <tissue evidence="6">Liver</tissue>
    </source>
</reference>
<keyword evidence="2" id="KW-0245">EGF-like domain</keyword>
<dbReference type="FunFam" id="2.60.120.200:FF:000059">
    <property type="entry name" value="Cadherin EGF LAG seven-pass G-type receptor 1"/>
    <property type="match status" value="1"/>
</dbReference>
<dbReference type="GO" id="GO:0005509">
    <property type="term" value="F:calcium ion binding"/>
    <property type="evidence" value="ECO:0007669"/>
    <property type="project" value="InterPro"/>
</dbReference>
<dbReference type="PANTHER" id="PTHR15036">
    <property type="entry name" value="PIKACHURIN-LIKE PROTEIN"/>
    <property type="match status" value="1"/>
</dbReference>
<dbReference type="Gene3D" id="2.10.25.10">
    <property type="entry name" value="Laminin"/>
    <property type="match status" value="2"/>
</dbReference>
<protein>
    <recommendedName>
        <fullName evidence="8">EGF-like domain-containing protein</fullName>
    </recommendedName>
</protein>
<feature type="domain" description="EGF-like" evidence="5">
    <location>
        <begin position="256"/>
        <end position="292"/>
    </location>
</feature>
<dbReference type="SUPFAM" id="SSF57196">
    <property type="entry name" value="EGF/Laminin"/>
    <property type="match status" value="1"/>
</dbReference>
<feature type="disulfide bond" evidence="2">
    <location>
        <begin position="282"/>
        <end position="291"/>
    </location>
</feature>
<dbReference type="InterPro" id="IPR000152">
    <property type="entry name" value="EGF-type_Asp/Asn_hydroxyl_site"/>
</dbReference>
<dbReference type="PROSITE" id="PS00022">
    <property type="entry name" value="EGF_1"/>
    <property type="match status" value="2"/>
</dbReference>
<feature type="domain" description="Laminin G" evidence="4">
    <location>
        <begin position="296"/>
        <end position="477"/>
    </location>
</feature>
<gene>
    <name evidence="6" type="ORF">ANANG_G00309990</name>
</gene>
<dbReference type="InterPro" id="IPR050372">
    <property type="entry name" value="Neurexin-related_CASP"/>
</dbReference>
<dbReference type="CDD" id="cd00110">
    <property type="entry name" value="LamG"/>
    <property type="match status" value="1"/>
</dbReference>
<dbReference type="EMBL" id="JAFIRN010000019">
    <property type="protein sequence ID" value="KAG5830382.1"/>
    <property type="molecule type" value="Genomic_DNA"/>
</dbReference>
<dbReference type="SMART" id="SM00282">
    <property type="entry name" value="LamG"/>
    <property type="match status" value="1"/>
</dbReference>
<dbReference type="AlphaFoldDB" id="A0A9D3RJQ0"/>
<comment type="caution">
    <text evidence="2">Lacks conserved residue(s) required for the propagation of feature annotation.</text>
</comment>
<dbReference type="InterPro" id="IPR013320">
    <property type="entry name" value="ConA-like_dom_sf"/>
</dbReference>
<evidence type="ECO:0000313" key="7">
    <source>
        <dbReference type="Proteomes" id="UP001044222"/>
    </source>
</evidence>
<accession>A0A9D3RJQ0</accession>
<dbReference type="InterPro" id="IPR000742">
    <property type="entry name" value="EGF"/>
</dbReference>
<evidence type="ECO:0000259" key="4">
    <source>
        <dbReference type="PROSITE" id="PS50025"/>
    </source>
</evidence>
<feature type="disulfide bond" evidence="2">
    <location>
        <begin position="505"/>
        <end position="514"/>
    </location>
</feature>
<feature type="domain" description="EGF-like" evidence="5">
    <location>
        <begin position="479"/>
        <end position="515"/>
    </location>
</feature>
<evidence type="ECO:0000256" key="3">
    <source>
        <dbReference type="SAM" id="MobiDB-lite"/>
    </source>
</evidence>
<evidence type="ECO:0000259" key="5">
    <source>
        <dbReference type="PROSITE" id="PS50026"/>
    </source>
</evidence>
<keyword evidence="1 2" id="KW-1015">Disulfide bond</keyword>
<feature type="region of interest" description="Disordered" evidence="3">
    <location>
        <begin position="72"/>
        <end position="109"/>
    </location>
</feature>
<dbReference type="Pfam" id="PF00008">
    <property type="entry name" value="EGF"/>
    <property type="match status" value="1"/>
</dbReference>
<organism evidence="6 7">
    <name type="scientific">Anguilla anguilla</name>
    <name type="common">European freshwater eel</name>
    <name type="synonym">Muraena anguilla</name>
    <dbReference type="NCBI Taxonomy" id="7936"/>
    <lineage>
        <taxon>Eukaryota</taxon>
        <taxon>Metazoa</taxon>
        <taxon>Chordata</taxon>
        <taxon>Craniata</taxon>
        <taxon>Vertebrata</taxon>
        <taxon>Euteleostomi</taxon>
        <taxon>Actinopterygii</taxon>
        <taxon>Neopterygii</taxon>
        <taxon>Teleostei</taxon>
        <taxon>Anguilliformes</taxon>
        <taxon>Anguillidae</taxon>
        <taxon>Anguilla</taxon>
    </lineage>
</organism>
<dbReference type="Proteomes" id="UP001044222">
    <property type="component" value="Chromosome 19"/>
</dbReference>
<evidence type="ECO:0000256" key="1">
    <source>
        <dbReference type="ARBA" id="ARBA00023157"/>
    </source>
</evidence>
<comment type="caution">
    <text evidence="6">The sequence shown here is derived from an EMBL/GenBank/DDBJ whole genome shotgun (WGS) entry which is preliminary data.</text>
</comment>
<dbReference type="SMART" id="SM00181">
    <property type="entry name" value="EGF"/>
    <property type="match status" value="2"/>
</dbReference>
<evidence type="ECO:0000313" key="6">
    <source>
        <dbReference type="EMBL" id="KAG5830382.1"/>
    </source>
</evidence>
<dbReference type="PROSITE" id="PS50026">
    <property type="entry name" value="EGF_3"/>
    <property type="match status" value="2"/>
</dbReference>
<dbReference type="Gene3D" id="2.60.120.200">
    <property type="match status" value="2"/>
</dbReference>
<dbReference type="PROSITE" id="PS00010">
    <property type="entry name" value="ASX_HYDROXYL"/>
    <property type="match status" value="1"/>
</dbReference>
<dbReference type="GO" id="GO:0005604">
    <property type="term" value="C:basement membrane"/>
    <property type="evidence" value="ECO:0007669"/>
    <property type="project" value="UniProtKB-ARBA"/>
</dbReference>
<evidence type="ECO:0008006" key="8">
    <source>
        <dbReference type="Google" id="ProtNLM"/>
    </source>
</evidence>
<dbReference type="PANTHER" id="PTHR15036:SF85">
    <property type="entry name" value="SP2353, ISOFORM A"/>
    <property type="match status" value="1"/>
</dbReference>
<dbReference type="SMART" id="SM00179">
    <property type="entry name" value="EGF_CA"/>
    <property type="match status" value="2"/>
</dbReference>